<keyword evidence="7 8" id="KW-0472">Membrane</keyword>
<feature type="transmembrane region" description="Helical" evidence="8">
    <location>
        <begin position="314"/>
        <end position="336"/>
    </location>
</feature>
<reference evidence="9" key="1">
    <citation type="submission" date="2023-05" db="EMBL/GenBank/DDBJ databases">
        <title>Anaerotaeda fermentans gen. nov., sp. nov., a novel anaerobic planctomycete of the new family within the order Sedimentisphaerales isolated from Taman Peninsula, Russia.</title>
        <authorList>
            <person name="Khomyakova M.A."/>
            <person name="Merkel A.Y."/>
            <person name="Slobodkin A.I."/>
        </authorList>
    </citation>
    <scope>NUCLEOTIDE SEQUENCE</scope>
    <source>
        <strain evidence="9">M17dextr</strain>
    </source>
</reference>
<dbReference type="Pfam" id="PF11028">
    <property type="entry name" value="TMEM260-like"/>
    <property type="match status" value="1"/>
</dbReference>
<dbReference type="Proteomes" id="UP001431776">
    <property type="component" value="Unassembled WGS sequence"/>
</dbReference>
<organism evidence="9 10">
    <name type="scientific">Anaerobaca lacustris</name>
    <dbReference type="NCBI Taxonomy" id="3044600"/>
    <lineage>
        <taxon>Bacteria</taxon>
        <taxon>Pseudomonadati</taxon>
        <taxon>Planctomycetota</taxon>
        <taxon>Phycisphaerae</taxon>
        <taxon>Sedimentisphaerales</taxon>
        <taxon>Anaerobacaceae</taxon>
        <taxon>Anaerobaca</taxon>
    </lineage>
</organism>
<evidence type="ECO:0000256" key="7">
    <source>
        <dbReference type="ARBA" id="ARBA00023136"/>
    </source>
</evidence>
<dbReference type="EMBL" id="JASCXX010000007">
    <property type="protein sequence ID" value="MDI6448937.1"/>
    <property type="molecule type" value="Genomic_DNA"/>
</dbReference>
<feature type="transmembrane region" description="Helical" evidence="8">
    <location>
        <begin position="105"/>
        <end position="123"/>
    </location>
</feature>
<feature type="transmembrane region" description="Helical" evidence="8">
    <location>
        <begin position="289"/>
        <end position="308"/>
    </location>
</feature>
<dbReference type="RefSeq" id="WP_349244347.1">
    <property type="nucleotide sequence ID" value="NZ_JASCXX010000007.1"/>
</dbReference>
<dbReference type="GO" id="GO:0009103">
    <property type="term" value="P:lipopolysaccharide biosynthetic process"/>
    <property type="evidence" value="ECO:0007669"/>
    <property type="project" value="UniProtKB-ARBA"/>
</dbReference>
<keyword evidence="3" id="KW-0328">Glycosyltransferase</keyword>
<gene>
    <name evidence="9" type="ORF">QJ522_07750</name>
</gene>
<evidence type="ECO:0000313" key="9">
    <source>
        <dbReference type="EMBL" id="MDI6448937.1"/>
    </source>
</evidence>
<keyword evidence="10" id="KW-1185">Reference proteome</keyword>
<dbReference type="GO" id="GO:0005886">
    <property type="term" value="C:plasma membrane"/>
    <property type="evidence" value="ECO:0007669"/>
    <property type="project" value="UniProtKB-SubCell"/>
</dbReference>
<comment type="caution">
    <text evidence="9">The sequence shown here is derived from an EMBL/GenBank/DDBJ whole genome shotgun (WGS) entry which is preliminary data.</text>
</comment>
<evidence type="ECO:0000256" key="8">
    <source>
        <dbReference type="SAM" id="Phobius"/>
    </source>
</evidence>
<evidence type="ECO:0000313" key="10">
    <source>
        <dbReference type="Proteomes" id="UP001431776"/>
    </source>
</evidence>
<sequence>MSKTTTRTVFTYLAVLCAAGALYGISCAPGALWQDSGLIQLRVWHNDVEGFLGLALSHPLFYLAAIPGKLIPFGSFAYRVNLVSALAGAVAVANLYLLVRLWVGRGLPALVAAATLALSHTFWQHASMAETYTLWTALFLGELIVLLQYSKTGRTRYLCALGLLNGLAVAVHMLAAIPLACYAALLVVLVVKGRLRLVDVGLVALLWIVGALPYEYLIVRRMLHSGEVLATLASAAFGDRWQADVLNTAVSWTIAKENFLFVVLNFPTPNLLLCVGGGVALLRMRTVSAFRCVLVASLVLFFLFAFRYTVADRYAFFIPFYAVVCVLAGLGVQLVHERLPHRVVAAVIIGATFLPVAVYVIAPTIARRMDLGIGTRADIAYRDDYAYFLQPWKTGETGAERFARDALDAAGPDAVIYADTTTVAPLLLVQEVEGRRTDVKIVTGIVSSRGAPPYDAELFERLLACRPIYVTSDQPGYAPPFVLGRYNLRQVGPLWQVVGRRCED</sequence>
<protein>
    <submittedName>
        <fullName evidence="9">DUF2723 domain-containing protein</fullName>
    </submittedName>
</protein>
<proteinExistence type="predicted"/>
<keyword evidence="6 8" id="KW-1133">Transmembrane helix</keyword>
<comment type="subcellular location">
    <subcellularLocation>
        <location evidence="1">Cell membrane</location>
        <topology evidence="1">Multi-pass membrane protein</topology>
    </subcellularLocation>
</comment>
<feature type="transmembrane region" description="Helical" evidence="8">
    <location>
        <begin position="78"/>
        <end position="99"/>
    </location>
</feature>
<evidence type="ECO:0000256" key="5">
    <source>
        <dbReference type="ARBA" id="ARBA00022692"/>
    </source>
</evidence>
<keyword evidence="4" id="KW-0808">Transferase</keyword>
<accession>A0AAW6TUD1</accession>
<evidence type="ECO:0000256" key="2">
    <source>
        <dbReference type="ARBA" id="ARBA00022475"/>
    </source>
</evidence>
<dbReference type="PANTHER" id="PTHR33908:SF11">
    <property type="entry name" value="MEMBRANE PROTEIN"/>
    <property type="match status" value="1"/>
</dbReference>
<dbReference type="GO" id="GO:0016763">
    <property type="term" value="F:pentosyltransferase activity"/>
    <property type="evidence" value="ECO:0007669"/>
    <property type="project" value="TreeGrafter"/>
</dbReference>
<name>A0AAW6TUD1_9BACT</name>
<feature type="transmembrane region" description="Helical" evidence="8">
    <location>
        <begin position="197"/>
        <end position="219"/>
    </location>
</feature>
<feature type="transmembrane region" description="Helical" evidence="8">
    <location>
        <begin position="343"/>
        <end position="362"/>
    </location>
</feature>
<evidence type="ECO:0000256" key="3">
    <source>
        <dbReference type="ARBA" id="ARBA00022676"/>
    </source>
</evidence>
<feature type="transmembrane region" description="Helical" evidence="8">
    <location>
        <begin position="259"/>
        <end position="282"/>
    </location>
</feature>
<dbReference type="AlphaFoldDB" id="A0AAW6TUD1"/>
<feature type="transmembrane region" description="Helical" evidence="8">
    <location>
        <begin position="169"/>
        <end position="190"/>
    </location>
</feature>
<dbReference type="PANTHER" id="PTHR33908">
    <property type="entry name" value="MANNOSYLTRANSFERASE YKCB-RELATED"/>
    <property type="match status" value="1"/>
</dbReference>
<keyword evidence="5 8" id="KW-0812">Transmembrane</keyword>
<dbReference type="InterPro" id="IPR021280">
    <property type="entry name" value="TMEM260-like"/>
</dbReference>
<evidence type="ECO:0000256" key="6">
    <source>
        <dbReference type="ARBA" id="ARBA00022989"/>
    </source>
</evidence>
<keyword evidence="2" id="KW-1003">Cell membrane</keyword>
<dbReference type="InterPro" id="IPR050297">
    <property type="entry name" value="LipidA_mod_glycosyltrf_83"/>
</dbReference>
<evidence type="ECO:0000256" key="1">
    <source>
        <dbReference type="ARBA" id="ARBA00004651"/>
    </source>
</evidence>
<evidence type="ECO:0000256" key="4">
    <source>
        <dbReference type="ARBA" id="ARBA00022679"/>
    </source>
</evidence>